<dbReference type="STRING" id="1177755.A7A08_01960"/>
<feature type="region of interest" description="Disordered" evidence="7">
    <location>
        <begin position="261"/>
        <end position="297"/>
    </location>
</feature>
<dbReference type="Gene3D" id="3.30.70.1560">
    <property type="entry name" value="Alpha-L RNA-binding motif"/>
    <property type="match status" value="1"/>
</dbReference>
<dbReference type="InterPro" id="IPR006145">
    <property type="entry name" value="PsdUridine_synth_RsuA/RluA"/>
</dbReference>
<dbReference type="PANTHER" id="PTHR47683">
    <property type="entry name" value="PSEUDOURIDINE SYNTHASE FAMILY PROTEIN-RELATED"/>
    <property type="match status" value="1"/>
</dbReference>
<dbReference type="InterPro" id="IPR020103">
    <property type="entry name" value="PsdUridine_synth_cat_dom_sf"/>
</dbReference>
<dbReference type="OrthoDB" id="9807213at2"/>
<proteinExistence type="inferred from homology"/>
<dbReference type="GO" id="GO:0120159">
    <property type="term" value="F:rRNA pseudouridine synthase activity"/>
    <property type="evidence" value="ECO:0007669"/>
    <property type="project" value="UniProtKB-ARBA"/>
</dbReference>
<dbReference type="InterPro" id="IPR018496">
    <property type="entry name" value="PsdUridine_synth_RsuA/RluB_CS"/>
</dbReference>
<evidence type="ECO:0000259" key="8">
    <source>
        <dbReference type="SMART" id="SM00363"/>
    </source>
</evidence>
<keyword evidence="10" id="KW-1185">Reference proteome</keyword>
<protein>
    <recommendedName>
        <fullName evidence="6">Pseudouridine synthase</fullName>
        <ecNumber evidence="6">5.4.99.-</ecNumber>
    </recommendedName>
</protein>
<dbReference type="InterPro" id="IPR020094">
    <property type="entry name" value="TruA/RsuA/RluB/E/F_N"/>
</dbReference>
<dbReference type="GO" id="GO:0000455">
    <property type="term" value="P:enzyme-directed rRNA pseudouridine synthesis"/>
    <property type="evidence" value="ECO:0007669"/>
    <property type="project" value="UniProtKB-ARBA"/>
</dbReference>
<reference evidence="9 10" key="1">
    <citation type="submission" date="2016-07" db="EMBL/GenBank/DDBJ databases">
        <title>Draft genome sequence of Methyloligella halotolerans C2T (VKM B-2706T=CCUG 61687T=DSM 25045T), a halotolerant polyhydroxybutyrate accumulating methylotroph.</title>
        <authorList>
            <person name="Vasilenko O.V."/>
            <person name="Doronina N.V."/>
            <person name="Poroshina M.N."/>
            <person name="Tarlachkov S.V."/>
            <person name="Trotsenko Y.A."/>
        </authorList>
    </citation>
    <scope>NUCLEOTIDE SEQUENCE [LARGE SCALE GENOMIC DNA]</scope>
    <source>
        <strain evidence="9 10">VKM B-2706</strain>
    </source>
</reference>
<comment type="catalytic activity">
    <reaction evidence="1">
        <text>a uridine in RNA = a pseudouridine in RNA</text>
        <dbReference type="Rhea" id="RHEA:48348"/>
        <dbReference type="Rhea" id="RHEA-COMP:12068"/>
        <dbReference type="Rhea" id="RHEA-COMP:12069"/>
        <dbReference type="ChEBI" id="CHEBI:65314"/>
        <dbReference type="ChEBI" id="CHEBI:65315"/>
    </reaction>
</comment>
<dbReference type="Proteomes" id="UP000095087">
    <property type="component" value="Unassembled WGS sequence"/>
</dbReference>
<dbReference type="InterPro" id="IPR050343">
    <property type="entry name" value="RsuA_PseudoU_synthase"/>
</dbReference>
<dbReference type="EMBL" id="MASI01000004">
    <property type="protein sequence ID" value="ODA67213.1"/>
    <property type="molecule type" value="Genomic_DNA"/>
</dbReference>
<dbReference type="SUPFAM" id="SSF55120">
    <property type="entry name" value="Pseudouridine synthase"/>
    <property type="match status" value="1"/>
</dbReference>
<organism evidence="9 10">
    <name type="scientific">Methyloligella halotolerans</name>
    <dbReference type="NCBI Taxonomy" id="1177755"/>
    <lineage>
        <taxon>Bacteria</taxon>
        <taxon>Pseudomonadati</taxon>
        <taxon>Pseudomonadota</taxon>
        <taxon>Alphaproteobacteria</taxon>
        <taxon>Hyphomicrobiales</taxon>
        <taxon>Hyphomicrobiaceae</taxon>
        <taxon>Methyloligella</taxon>
    </lineage>
</organism>
<gene>
    <name evidence="9" type="ORF">A7A08_01960</name>
</gene>
<evidence type="ECO:0000256" key="1">
    <source>
        <dbReference type="ARBA" id="ARBA00000073"/>
    </source>
</evidence>
<dbReference type="Gene3D" id="3.30.70.580">
    <property type="entry name" value="Pseudouridine synthase I, catalytic domain, N-terminal subdomain"/>
    <property type="match status" value="1"/>
</dbReference>
<evidence type="ECO:0000313" key="9">
    <source>
        <dbReference type="EMBL" id="ODA67213.1"/>
    </source>
</evidence>
<dbReference type="EC" id="5.4.99.-" evidence="6"/>
<dbReference type="SMART" id="SM00363">
    <property type="entry name" value="S4"/>
    <property type="match status" value="1"/>
</dbReference>
<dbReference type="Pfam" id="PF00849">
    <property type="entry name" value="PseudoU_synth_2"/>
    <property type="match status" value="1"/>
</dbReference>
<evidence type="ECO:0000313" key="10">
    <source>
        <dbReference type="Proteomes" id="UP000095087"/>
    </source>
</evidence>
<evidence type="ECO:0000256" key="5">
    <source>
        <dbReference type="PROSITE-ProRule" id="PRU00182"/>
    </source>
</evidence>
<name>A0A1E2RYA6_9HYPH</name>
<dbReference type="InterPro" id="IPR042092">
    <property type="entry name" value="PsdUridine_s_RsuA/RluB/E/F_cat"/>
</dbReference>
<dbReference type="PROSITE" id="PS01149">
    <property type="entry name" value="PSI_RSU"/>
    <property type="match status" value="1"/>
</dbReference>
<dbReference type="Pfam" id="PF01479">
    <property type="entry name" value="S4"/>
    <property type="match status" value="1"/>
</dbReference>
<evidence type="ECO:0000256" key="7">
    <source>
        <dbReference type="SAM" id="MobiDB-lite"/>
    </source>
</evidence>
<comment type="caution">
    <text evidence="9">The sequence shown here is derived from an EMBL/GenBank/DDBJ whole genome shotgun (WGS) entry which is preliminary data.</text>
</comment>
<dbReference type="Gene3D" id="3.10.290.10">
    <property type="entry name" value="RNA-binding S4 domain"/>
    <property type="match status" value="1"/>
</dbReference>
<dbReference type="GO" id="GO:0003723">
    <property type="term" value="F:RNA binding"/>
    <property type="evidence" value="ECO:0007669"/>
    <property type="project" value="UniProtKB-KW"/>
</dbReference>
<dbReference type="AlphaFoldDB" id="A0A1E2RYA6"/>
<dbReference type="SUPFAM" id="SSF55174">
    <property type="entry name" value="Alpha-L RNA-binding motif"/>
    <property type="match status" value="1"/>
</dbReference>
<evidence type="ECO:0000256" key="3">
    <source>
        <dbReference type="ARBA" id="ARBA00022884"/>
    </source>
</evidence>
<sequence length="297" mass="32488">MRPMTQADQESQKQKVEAADTSMRVAKRIAKAGVCSRRDAEKLIEEGRVAVNGKVLATPACVVTDSDKVTVDGKALPAAEIPRMWRYHKPKGLVTSHKDEQGRKTVFEALPPELPRVISVGRLDIATEGLLLLTTDGAIARHLELPSTGWLRRYRVRAYGEVADEQLEEIRAGATIDGIAYGPVEASIERVQGGNVWLSIGIREGKNREVKRLLEHLGLKVNRLIRTSFGPFQLGELAPGAVLEVGPKALTSHLGVKLAQELGVRAPTKQGGKRPTPGKHGKLHSQKSPQARRRAKR</sequence>
<dbReference type="PANTHER" id="PTHR47683:SF3">
    <property type="entry name" value="RIBOSOMAL LARGE SUBUNIT PSEUDOURIDINE SYNTHASE B"/>
    <property type="match status" value="1"/>
</dbReference>
<keyword evidence="4 6" id="KW-0413">Isomerase</keyword>
<evidence type="ECO:0000256" key="6">
    <source>
        <dbReference type="RuleBase" id="RU003887"/>
    </source>
</evidence>
<dbReference type="NCBIfam" id="TIGR00093">
    <property type="entry name" value="pseudouridine synthase"/>
    <property type="match status" value="1"/>
</dbReference>
<dbReference type="CDD" id="cd00165">
    <property type="entry name" value="S4"/>
    <property type="match status" value="1"/>
</dbReference>
<evidence type="ECO:0000256" key="4">
    <source>
        <dbReference type="ARBA" id="ARBA00023235"/>
    </source>
</evidence>
<dbReference type="FunFam" id="3.10.290.10:FF:000003">
    <property type="entry name" value="Pseudouridine synthase"/>
    <property type="match status" value="1"/>
</dbReference>
<feature type="domain" description="RNA-binding S4" evidence="8">
    <location>
        <begin position="23"/>
        <end position="82"/>
    </location>
</feature>
<dbReference type="PROSITE" id="PS50889">
    <property type="entry name" value="S4"/>
    <property type="match status" value="1"/>
</dbReference>
<comment type="similarity">
    <text evidence="2 6">Belongs to the pseudouridine synthase RsuA family.</text>
</comment>
<dbReference type="InterPro" id="IPR036986">
    <property type="entry name" value="S4_RNA-bd_sf"/>
</dbReference>
<accession>A0A1E2RYA6</accession>
<dbReference type="PATRIC" id="fig|1177755.3.peg.1965"/>
<dbReference type="InterPro" id="IPR002942">
    <property type="entry name" value="S4_RNA-bd"/>
</dbReference>
<keyword evidence="3 5" id="KW-0694">RNA-binding</keyword>
<feature type="compositionally biased region" description="Basic residues" evidence="7">
    <location>
        <begin position="276"/>
        <end position="297"/>
    </location>
</feature>
<evidence type="ECO:0000256" key="2">
    <source>
        <dbReference type="ARBA" id="ARBA00008348"/>
    </source>
</evidence>
<dbReference type="InterPro" id="IPR000748">
    <property type="entry name" value="PsdUridine_synth_RsuA/RluB/E/F"/>
</dbReference>